<keyword evidence="1" id="KW-0812">Transmembrane</keyword>
<protein>
    <submittedName>
        <fullName evidence="2">Uncharacterized protein</fullName>
    </submittedName>
</protein>
<dbReference type="EMBL" id="LT629690">
    <property type="protein sequence ID" value="SDG00457.1"/>
    <property type="molecule type" value="Genomic_DNA"/>
</dbReference>
<evidence type="ECO:0000256" key="1">
    <source>
        <dbReference type="SAM" id="Phobius"/>
    </source>
</evidence>
<name>A0A1G7QPI4_9BACT</name>
<sequence>MEITSRGLWTLIHGMGFGALFLLACSAAVYQLWSICRSNGTTSDQTDAVLKWYLLAMALLAWLSVLSGTYIVYPWYRAVAPAGTHDLAMYPQLLLKSSPTTIGWHTLGMEWKEHVAWLSPIAMTMAAATFFHYGSDLKNQRYLRSAVLWFTIVAFASAAVAGTWGAMINKYAPTVGGRVYTFSQAEAK</sequence>
<keyword evidence="1" id="KW-0472">Membrane</keyword>
<dbReference type="Proteomes" id="UP000182427">
    <property type="component" value="Chromosome I"/>
</dbReference>
<evidence type="ECO:0000313" key="3">
    <source>
        <dbReference type="Proteomes" id="UP000182427"/>
    </source>
</evidence>
<feature type="transmembrane region" description="Helical" evidence="1">
    <location>
        <begin position="146"/>
        <end position="167"/>
    </location>
</feature>
<keyword evidence="1" id="KW-1133">Transmembrane helix</keyword>
<evidence type="ECO:0000313" key="2">
    <source>
        <dbReference type="EMBL" id="SDG00457.1"/>
    </source>
</evidence>
<feature type="transmembrane region" description="Helical" evidence="1">
    <location>
        <begin position="115"/>
        <end position="134"/>
    </location>
</feature>
<organism evidence="2 3">
    <name type="scientific">Terriglobus roseus</name>
    <dbReference type="NCBI Taxonomy" id="392734"/>
    <lineage>
        <taxon>Bacteria</taxon>
        <taxon>Pseudomonadati</taxon>
        <taxon>Acidobacteriota</taxon>
        <taxon>Terriglobia</taxon>
        <taxon>Terriglobales</taxon>
        <taxon>Acidobacteriaceae</taxon>
        <taxon>Terriglobus</taxon>
    </lineage>
</organism>
<feature type="transmembrane region" description="Helical" evidence="1">
    <location>
        <begin position="53"/>
        <end position="73"/>
    </location>
</feature>
<dbReference type="PROSITE" id="PS51257">
    <property type="entry name" value="PROKAR_LIPOPROTEIN"/>
    <property type="match status" value="1"/>
</dbReference>
<dbReference type="OrthoDB" id="115562at2"/>
<dbReference type="RefSeq" id="WP_083346659.1">
    <property type="nucleotide sequence ID" value="NZ_LT629690.1"/>
</dbReference>
<proteinExistence type="predicted"/>
<gene>
    <name evidence="2" type="ORF">SAMN05444167_3950</name>
</gene>
<reference evidence="2 3" key="1">
    <citation type="submission" date="2016-10" db="EMBL/GenBank/DDBJ databases">
        <authorList>
            <person name="de Groot N.N."/>
        </authorList>
    </citation>
    <scope>NUCLEOTIDE SEQUENCE [LARGE SCALE GENOMIC DNA]</scope>
    <source>
        <strain evidence="2 3">GAS232</strain>
    </source>
</reference>
<accession>A0A1G7QPI4</accession>
<keyword evidence="3" id="KW-1185">Reference proteome</keyword>
<dbReference type="AlphaFoldDB" id="A0A1G7QPI4"/>
<feature type="transmembrane region" description="Helical" evidence="1">
    <location>
        <begin position="12"/>
        <end position="33"/>
    </location>
</feature>